<comment type="caution">
    <text evidence="2">The sequence shown here is derived from an EMBL/GenBank/DDBJ whole genome shotgun (WGS) entry which is preliminary data.</text>
</comment>
<dbReference type="EMBL" id="BAAAQR010000005">
    <property type="protein sequence ID" value="GAA2145921.1"/>
    <property type="molecule type" value="Genomic_DNA"/>
</dbReference>
<organism evidence="2 3">
    <name type="scientific">Nocardioides koreensis</name>
    <dbReference type="NCBI Taxonomy" id="433651"/>
    <lineage>
        <taxon>Bacteria</taxon>
        <taxon>Bacillati</taxon>
        <taxon>Actinomycetota</taxon>
        <taxon>Actinomycetes</taxon>
        <taxon>Propionibacteriales</taxon>
        <taxon>Nocardioidaceae</taxon>
        <taxon>Nocardioides</taxon>
    </lineage>
</organism>
<dbReference type="Pfam" id="PF13794">
    <property type="entry name" value="MiaE_2"/>
    <property type="match status" value="1"/>
</dbReference>
<reference evidence="2 3" key="1">
    <citation type="journal article" date="2019" name="Int. J. Syst. Evol. Microbiol.">
        <title>The Global Catalogue of Microorganisms (GCM) 10K type strain sequencing project: providing services to taxonomists for standard genome sequencing and annotation.</title>
        <authorList>
            <consortium name="The Broad Institute Genomics Platform"/>
            <consortium name="The Broad Institute Genome Sequencing Center for Infectious Disease"/>
            <person name="Wu L."/>
            <person name="Ma J."/>
        </authorList>
    </citation>
    <scope>NUCLEOTIDE SEQUENCE [LARGE SCALE GENOMIC DNA]</scope>
    <source>
        <strain evidence="2 3">JCM 16022</strain>
    </source>
</reference>
<evidence type="ECO:0000313" key="3">
    <source>
        <dbReference type="Proteomes" id="UP001501771"/>
    </source>
</evidence>
<dbReference type="InterPro" id="IPR009078">
    <property type="entry name" value="Ferritin-like_SF"/>
</dbReference>
<dbReference type="InterPro" id="IPR012347">
    <property type="entry name" value="Ferritin-like"/>
</dbReference>
<accession>A0ABN2ZRH1</accession>
<evidence type="ECO:0000259" key="1">
    <source>
        <dbReference type="Pfam" id="PF13794"/>
    </source>
</evidence>
<proteinExistence type="predicted"/>
<protein>
    <submittedName>
        <fullName evidence="2">Ferritin-like domain-containing protein</fullName>
    </submittedName>
</protein>
<feature type="domain" description="Ferritin-like" evidence="1">
    <location>
        <begin position="33"/>
        <end position="216"/>
    </location>
</feature>
<dbReference type="SUPFAM" id="SSF47240">
    <property type="entry name" value="Ferritin-like"/>
    <property type="match status" value="1"/>
</dbReference>
<dbReference type="CDD" id="cd00657">
    <property type="entry name" value="Ferritin_like"/>
    <property type="match status" value="1"/>
</dbReference>
<sequence>MTESPGDTTTAESGAGAAPGAGIDGPLAFQDPAYREAVVDLLGAIAYGEISAFERLSEDGRLAPTLEDKVAIGSMATAEFAHVGPLLDRMSELGADPYAAMAPFRSAIDLFHEHTAPSDWYEGLIKAFVGDGLANDFYREIAAYLDTGTRDLILASLEDSGHSRFVIDRVRSAIAADPRLGGRLALWGRRLMGEALTQAQRVAAERDALSALLAGGVDRPGLDLAAISRMFTRLTERHAERMAELGLDS</sequence>
<dbReference type="Gene3D" id="1.20.1260.10">
    <property type="match status" value="1"/>
</dbReference>
<dbReference type="InterPro" id="IPR059125">
    <property type="entry name" value="Ferritin_actino"/>
</dbReference>
<gene>
    <name evidence="2" type="ORF">GCM10009844_21270</name>
</gene>
<evidence type="ECO:0000313" key="2">
    <source>
        <dbReference type="EMBL" id="GAA2145921.1"/>
    </source>
</evidence>
<keyword evidence="3" id="KW-1185">Reference proteome</keyword>
<dbReference type="Proteomes" id="UP001501771">
    <property type="component" value="Unassembled WGS sequence"/>
</dbReference>
<name>A0ABN2ZRH1_9ACTN</name>
<dbReference type="RefSeq" id="WP_344151278.1">
    <property type="nucleotide sequence ID" value="NZ_BAAAQR010000005.1"/>
</dbReference>